<reference evidence="1 2" key="1">
    <citation type="submission" date="2020-06" db="EMBL/GenBank/DDBJ databases">
        <title>Synonyms of Asaia species.</title>
        <authorList>
            <person name="Sombolestani A."/>
        </authorList>
    </citation>
    <scope>NUCLEOTIDE SEQUENCE [LARGE SCALE GENOMIC DNA]</scope>
    <source>
        <strain evidence="1 2">LMG 27047</strain>
    </source>
</reference>
<dbReference type="RefSeq" id="WP_267312057.1">
    <property type="nucleotide sequence ID" value="NZ_JABXXU010000010.1"/>
</dbReference>
<name>A0ABX2P8W6_9PROT</name>
<gene>
    <name evidence="1" type="ORF">HW542_15015</name>
</gene>
<protein>
    <submittedName>
        <fullName evidence="1">Uncharacterized protein</fullName>
    </submittedName>
</protein>
<proteinExistence type="predicted"/>
<evidence type="ECO:0000313" key="1">
    <source>
        <dbReference type="EMBL" id="NVN48108.1"/>
    </source>
</evidence>
<dbReference type="Proteomes" id="UP001516351">
    <property type="component" value="Unassembled WGS sequence"/>
</dbReference>
<keyword evidence="2" id="KW-1185">Reference proteome</keyword>
<accession>A0ABX2P8W6</accession>
<evidence type="ECO:0000313" key="2">
    <source>
        <dbReference type="Proteomes" id="UP001516351"/>
    </source>
</evidence>
<dbReference type="EMBL" id="JABXXV010000010">
    <property type="protein sequence ID" value="NVN48108.1"/>
    <property type="molecule type" value="Genomic_DNA"/>
</dbReference>
<comment type="caution">
    <text evidence="1">The sequence shown here is derived from an EMBL/GenBank/DDBJ whole genome shotgun (WGS) entry which is preliminary data.</text>
</comment>
<sequence>MRDGNETGELGERSAASGVKGGFEILVATKLTHIGQTVADIHRLVSPPEDDTGDKLVDVMSRIADGIENLGVTLNEILEGQSRIEERLDLVEKTVRPAPVR</sequence>
<organism evidence="1 2">
    <name type="scientific">Asaia spathodeae</name>
    <dbReference type="NCBI Taxonomy" id="657016"/>
    <lineage>
        <taxon>Bacteria</taxon>
        <taxon>Pseudomonadati</taxon>
        <taxon>Pseudomonadota</taxon>
        <taxon>Alphaproteobacteria</taxon>
        <taxon>Acetobacterales</taxon>
        <taxon>Acetobacteraceae</taxon>
        <taxon>Asaia</taxon>
    </lineage>
</organism>